<evidence type="ECO:0000256" key="9">
    <source>
        <dbReference type="ARBA" id="ARBA00022989"/>
    </source>
</evidence>
<dbReference type="PROSITE" id="PS50104">
    <property type="entry name" value="TIR"/>
    <property type="match status" value="2"/>
</dbReference>
<comment type="similarity">
    <text evidence="3">Belongs to the Toll-like receptor family.</text>
</comment>
<dbReference type="SMART" id="SM00082">
    <property type="entry name" value="LRRCT"/>
    <property type="match status" value="2"/>
</dbReference>
<dbReference type="SMART" id="SM00255">
    <property type="entry name" value="TIR"/>
    <property type="match status" value="2"/>
</dbReference>
<feature type="domain" description="TIR" evidence="17">
    <location>
        <begin position="1094"/>
        <end position="1232"/>
    </location>
</feature>
<dbReference type="InterPro" id="IPR000483">
    <property type="entry name" value="Cys-rich_flank_reg_C"/>
</dbReference>
<dbReference type="Gene3D" id="3.40.50.10140">
    <property type="entry name" value="Toll/interleukin-1 receptor homology (TIR) domain"/>
    <property type="match status" value="2"/>
</dbReference>
<evidence type="ECO:0000256" key="3">
    <source>
        <dbReference type="ARBA" id="ARBA00009634"/>
    </source>
</evidence>
<evidence type="ECO:0000256" key="16">
    <source>
        <dbReference type="SAM" id="SignalP"/>
    </source>
</evidence>
<feature type="compositionally biased region" description="Gly residues" evidence="14">
    <location>
        <begin position="1591"/>
        <end position="1601"/>
    </location>
</feature>
<accession>A0A182JLH8</accession>
<keyword evidence="13" id="KW-0675">Receptor</keyword>
<keyword evidence="9 15" id="KW-1133">Transmembrane helix</keyword>
<evidence type="ECO:0000256" key="6">
    <source>
        <dbReference type="ARBA" id="ARBA00022692"/>
    </source>
</evidence>
<dbReference type="SUPFAM" id="SSF52200">
    <property type="entry name" value="Toll/Interleukin receptor TIR domain"/>
    <property type="match status" value="2"/>
</dbReference>
<protein>
    <recommendedName>
        <fullName evidence="17">TIR domain-containing protein</fullName>
    </recommendedName>
</protein>
<dbReference type="SMART" id="SM00365">
    <property type="entry name" value="LRR_SD22"/>
    <property type="match status" value="10"/>
</dbReference>
<dbReference type="PROSITE" id="PS51450">
    <property type="entry name" value="LRR"/>
    <property type="match status" value="9"/>
</dbReference>
<dbReference type="PRINTS" id="PR00019">
    <property type="entry name" value="LEURICHRPT"/>
</dbReference>
<evidence type="ECO:0000256" key="10">
    <source>
        <dbReference type="ARBA" id="ARBA00023027"/>
    </source>
</evidence>
<dbReference type="InterPro" id="IPR000157">
    <property type="entry name" value="TIR_dom"/>
</dbReference>
<evidence type="ECO:0000313" key="18">
    <source>
        <dbReference type="EnsemblMetazoa" id="AATE020306-PA.1"/>
    </source>
</evidence>
<keyword evidence="5" id="KW-0433">Leucine-rich repeat</keyword>
<evidence type="ECO:0000256" key="2">
    <source>
        <dbReference type="ARBA" id="ARBA00004479"/>
    </source>
</evidence>
<feature type="region of interest" description="Disordered" evidence="14">
    <location>
        <begin position="1288"/>
        <end position="1327"/>
    </location>
</feature>
<dbReference type="InterPro" id="IPR003591">
    <property type="entry name" value="Leu-rich_rpt_typical-subtyp"/>
</dbReference>
<keyword evidence="4" id="KW-1003">Cell membrane</keyword>
<reference evidence="18" key="1">
    <citation type="submission" date="2022-08" db="UniProtKB">
        <authorList>
            <consortium name="EnsemblMetazoa"/>
        </authorList>
    </citation>
    <scope>IDENTIFICATION</scope>
    <source>
        <strain evidence="18">EBRO</strain>
    </source>
</reference>
<dbReference type="InterPro" id="IPR035897">
    <property type="entry name" value="Toll_tir_struct_dom_sf"/>
</dbReference>
<dbReference type="PANTHER" id="PTHR24366">
    <property type="entry name" value="IG(IMMUNOGLOBULIN) AND LRR(LEUCINE RICH REPEAT) DOMAINS"/>
    <property type="match status" value="1"/>
</dbReference>
<feature type="signal peptide" evidence="16">
    <location>
        <begin position="1"/>
        <end position="23"/>
    </location>
</feature>
<dbReference type="FunFam" id="3.80.10.10:FF:001438">
    <property type="entry name" value="Uncharacterized protein"/>
    <property type="match status" value="1"/>
</dbReference>
<evidence type="ECO:0000256" key="7">
    <source>
        <dbReference type="ARBA" id="ARBA00022729"/>
    </source>
</evidence>
<feature type="chain" id="PRO_5043848125" description="TIR domain-containing protein" evidence="16">
    <location>
        <begin position="24"/>
        <end position="1670"/>
    </location>
</feature>
<proteinExistence type="inferred from homology"/>
<dbReference type="GO" id="GO:0010556">
    <property type="term" value="P:regulation of macromolecule biosynthetic process"/>
    <property type="evidence" value="ECO:0007669"/>
    <property type="project" value="UniProtKB-ARBA"/>
</dbReference>
<comment type="subcellular location">
    <subcellularLocation>
        <location evidence="1">Cell membrane</location>
        <topology evidence="1">Single-pass membrane protein</topology>
    </subcellularLocation>
    <subcellularLocation>
        <location evidence="2">Membrane</location>
        <topology evidence="2">Single-pass type I membrane protein</topology>
    </subcellularLocation>
</comment>
<dbReference type="PANTHER" id="PTHR24366:SF96">
    <property type="entry name" value="LEUCINE RICH REPEAT CONTAINING 53"/>
    <property type="match status" value="1"/>
</dbReference>
<dbReference type="GO" id="GO:0007165">
    <property type="term" value="P:signal transduction"/>
    <property type="evidence" value="ECO:0007669"/>
    <property type="project" value="InterPro"/>
</dbReference>
<feature type="compositionally biased region" description="Polar residues" evidence="14">
    <location>
        <begin position="1608"/>
        <end position="1630"/>
    </location>
</feature>
<organism evidence="18">
    <name type="scientific">Anopheles atroparvus</name>
    <name type="common">European mosquito</name>
    <dbReference type="NCBI Taxonomy" id="41427"/>
    <lineage>
        <taxon>Eukaryota</taxon>
        <taxon>Metazoa</taxon>
        <taxon>Ecdysozoa</taxon>
        <taxon>Arthropoda</taxon>
        <taxon>Hexapoda</taxon>
        <taxon>Insecta</taxon>
        <taxon>Pterygota</taxon>
        <taxon>Neoptera</taxon>
        <taxon>Endopterygota</taxon>
        <taxon>Diptera</taxon>
        <taxon>Nematocera</taxon>
        <taxon>Culicoidea</taxon>
        <taxon>Culicidae</taxon>
        <taxon>Anophelinae</taxon>
        <taxon>Anopheles</taxon>
    </lineage>
</organism>
<evidence type="ECO:0000256" key="5">
    <source>
        <dbReference type="ARBA" id="ARBA00022614"/>
    </source>
</evidence>
<dbReference type="Gene3D" id="3.80.10.10">
    <property type="entry name" value="Ribonuclease Inhibitor"/>
    <property type="match status" value="5"/>
</dbReference>
<dbReference type="GO" id="GO:0005886">
    <property type="term" value="C:plasma membrane"/>
    <property type="evidence" value="ECO:0007669"/>
    <property type="project" value="UniProtKB-SubCell"/>
</dbReference>
<feature type="transmembrane region" description="Helical" evidence="15">
    <location>
        <begin position="1190"/>
        <end position="1211"/>
    </location>
</feature>
<feature type="region of interest" description="Disordered" evidence="14">
    <location>
        <begin position="1591"/>
        <end position="1635"/>
    </location>
</feature>
<dbReference type="EnsemblMetazoa" id="AATE020306-RA">
    <property type="protein sequence ID" value="AATE020306-PA.1"/>
    <property type="gene ID" value="AATE020306"/>
</dbReference>
<keyword evidence="8" id="KW-0677">Repeat</keyword>
<dbReference type="GO" id="GO:0048666">
    <property type="term" value="P:neuron development"/>
    <property type="evidence" value="ECO:0007669"/>
    <property type="project" value="UniProtKB-ARBA"/>
</dbReference>
<feature type="compositionally biased region" description="Polar residues" evidence="14">
    <location>
        <begin position="1305"/>
        <end position="1327"/>
    </location>
</feature>
<feature type="transmembrane region" description="Helical" evidence="15">
    <location>
        <begin position="1037"/>
        <end position="1061"/>
    </location>
</feature>
<dbReference type="FunFam" id="3.80.10.10:FF:000355">
    <property type="entry name" value="Toll-like receptor Tollo"/>
    <property type="match status" value="1"/>
</dbReference>
<evidence type="ECO:0000256" key="11">
    <source>
        <dbReference type="ARBA" id="ARBA00023136"/>
    </source>
</evidence>
<evidence type="ECO:0000256" key="15">
    <source>
        <dbReference type="SAM" id="Phobius"/>
    </source>
</evidence>
<evidence type="ECO:0000256" key="4">
    <source>
        <dbReference type="ARBA" id="ARBA00022475"/>
    </source>
</evidence>
<keyword evidence="7 16" id="KW-0732">Signal</keyword>
<evidence type="ECO:0000256" key="8">
    <source>
        <dbReference type="ARBA" id="ARBA00022737"/>
    </source>
</evidence>
<evidence type="ECO:0000256" key="13">
    <source>
        <dbReference type="ARBA" id="ARBA00023170"/>
    </source>
</evidence>
<evidence type="ECO:0000256" key="1">
    <source>
        <dbReference type="ARBA" id="ARBA00004162"/>
    </source>
</evidence>
<feature type="compositionally biased region" description="Gly residues" evidence="14">
    <location>
        <begin position="1288"/>
        <end position="1298"/>
    </location>
</feature>
<dbReference type="InterPro" id="IPR001611">
    <property type="entry name" value="Leu-rich_rpt"/>
</dbReference>
<dbReference type="FunFam" id="3.80.10.10:FF:001164">
    <property type="entry name" value="GH01279p"/>
    <property type="match status" value="1"/>
</dbReference>
<keyword evidence="11 15" id="KW-0472">Membrane</keyword>
<dbReference type="STRING" id="41427.A0A182JLH8"/>
<dbReference type="SUPFAM" id="SSF52058">
    <property type="entry name" value="L domain-like"/>
    <property type="match status" value="3"/>
</dbReference>
<name>A0A182JLH8_ANOAO</name>
<evidence type="ECO:0000256" key="12">
    <source>
        <dbReference type="ARBA" id="ARBA00023157"/>
    </source>
</evidence>
<keyword evidence="10" id="KW-0520">NAD</keyword>
<dbReference type="InterPro" id="IPR032675">
    <property type="entry name" value="LRR_dom_sf"/>
</dbReference>
<evidence type="ECO:0000259" key="17">
    <source>
        <dbReference type="PROSITE" id="PS50104"/>
    </source>
</evidence>
<sequence length="1670" mass="185331">MESMKLVLLLLPLLGVFSAGVLGRSTSLIRGMEGGAPRGCKWQRVLDESGDEETPATVTTVLSCKLKTIGGTDTLMRNLSTHQIEQISSLKLECSDILFFESSLEGSHHSGAFLGSLRRLRDLKIEYCKIKYVPSMVLATLRDLRSLSLRTHNTDWSAMNLEFHPESFRGLTELKRLDLADNNIWSLPTDVFCPLFSLRHLNLTRNRLTDISQLGFSDWGNGPTAPGKACNTGLEVLDLSHNDLLALPDNGLSSLRSLNVLMLQDNLLTSLADRSFVGLGSLKVLNMSSNKLVALPPETFQSPRELRQIYLQNNSLSVLAPGLLEGLDRLEILDLSHNELTSEWINRDTFAGLKRLVVLEISHNALTKIDRHVFRELYSLQILNLEANAIESIADNAFSDLKNLVALTLSHNRLKRIEQHHFSELYVLNQLYVESNAIESMHGRALENLTNLNDLNLNDNRLTEIPAGLGKLRFLKSLDLGKNRISAVNNASFEGLEQLLGLRLVENRITNISRDAFVTLSSLHVLNLASNQIRHIDQSAFSSNPTIRAIRLDNNELEDISGVFTSLPALVFLNVSDNQIRVFDYSHFPVSLEWLDMHQNNISELGNYYDLNNLQIKMLDVSFNRLTAVDGKSIPDGIETLFLNNNVLEEVAAGTFLNKRDLVKVVLYGNYIRKLEIGALALTRIDNAREVPQFYLGDNPIHCDCTMEWLQGINKLAHLRQHPRVMDLDTVMCTMEHERGASIRPLMDLRPHDFLCRYETHCFATCHCCDFDACDCKMTCPDRCSCYHDHTWKTNIVDCGTADYTEVPEHIPMDASTIYLDGNELRQLASHQFIGKKKLEMLYLNGSNIRDVHNRTFNGIPSLRVLHLEGNYISELRGFEFDQLTNLNELYLDHNAIGYVGERTFENLKFLEVVNLSDNRISEFRPWQAFAAASETGSLSRVSLEGNRWRCDCDSLHRLQRWIRGVSGTFDLQRMICADSRVVADAIGSCENRLDFVGDMGAPVGDGVGGGAGGDGDSPPSVHRTVLLGHGLIGGGYVPLLAAVVVAIIGTALIVALACVFRQDVRLWAHARYGVRLVKDPIIVAGRKEEDGDKLYDCYMVYSVHDNEFVGRLLGAELQLHGYSVCLHHRDVHPGAFLADSLQGAADAARKVLLVVSMNFLQNEWSQPQFRVALQSVIESVRPAYRRHKIVIVLTAPVEIVAMDPIMNLLIRTCTVACWGERKFWDKLRYALPDIPKDRTPAKLGDITRSPANMRYTPAPTSLDQWCKIAPPTGLADGALGVVGSVGAGGPPGSGQHPGGAIALPQSTPSQSTCNTEDESSSASSQHYEAPMSQHYNMSRSSASLGHVYSTIPETPQMGRNGRAYFDVRLWAHARYGVRLVKDPIIVAGRKEEDGDKLYDCYMVYSVHDNEFVGRLLGAELQLHGYSVCLHHRDVHPGAFLADSLQGAADAARKVLLVVSMNFLQNEWSQPQFRVALQSVIESVRPAYRRHKIVIVLTAPVEIVAMDPIMNLLIRTCTVACWGERKFWDKLRYALPDIPKDRTPAKLGDITRSPANMRYTPAPTSLDQWCKIAPPTGLADGALGVVGSVGAGGPPGSGQHPGGAIALPQSTPSQSTCNTEDESSSASSQHYEAPMSQHYNMSRSSASLGHVYSTIPETPQMGRNGRAYFV</sequence>
<dbReference type="SMART" id="SM00369">
    <property type="entry name" value="LRR_TYP"/>
    <property type="match status" value="22"/>
</dbReference>
<dbReference type="Pfam" id="PF13855">
    <property type="entry name" value="LRR_8"/>
    <property type="match status" value="5"/>
</dbReference>
<dbReference type="VEuPathDB" id="VectorBase:AATE020306"/>
<dbReference type="Pfam" id="PF13676">
    <property type="entry name" value="TIR_2"/>
    <property type="match status" value="2"/>
</dbReference>
<feature type="domain" description="TIR" evidence="17">
    <location>
        <begin position="1397"/>
        <end position="1535"/>
    </location>
</feature>
<keyword evidence="6 15" id="KW-0812">Transmembrane</keyword>
<evidence type="ECO:0000256" key="14">
    <source>
        <dbReference type="SAM" id="MobiDB-lite"/>
    </source>
</evidence>
<dbReference type="GO" id="GO:0009653">
    <property type="term" value="P:anatomical structure morphogenesis"/>
    <property type="evidence" value="ECO:0007669"/>
    <property type="project" value="UniProtKB-ARBA"/>
</dbReference>
<keyword evidence="12" id="KW-1015">Disulfide bond</keyword>